<gene>
    <name evidence="5" type="ORF">RDWZM_000101</name>
</gene>
<reference evidence="5" key="1">
    <citation type="submission" date="2022-12" db="EMBL/GenBank/DDBJ databases">
        <title>Genome assemblies of Blomia tropicalis.</title>
        <authorList>
            <person name="Cui Y."/>
        </authorList>
    </citation>
    <scope>NUCLEOTIDE SEQUENCE</scope>
    <source>
        <tissue evidence="5">Adult mites</tissue>
    </source>
</reference>
<evidence type="ECO:0000313" key="6">
    <source>
        <dbReference type="Proteomes" id="UP001142055"/>
    </source>
</evidence>
<dbReference type="Proteomes" id="UP001142055">
    <property type="component" value="Chromosome 1"/>
</dbReference>
<evidence type="ECO:0000256" key="1">
    <source>
        <dbReference type="ARBA" id="ARBA00022741"/>
    </source>
</evidence>
<dbReference type="PRINTS" id="PR00326">
    <property type="entry name" value="GTP1OBG"/>
</dbReference>
<dbReference type="Pfam" id="PF01018">
    <property type="entry name" value="GTP1_OBG"/>
    <property type="match status" value="1"/>
</dbReference>
<evidence type="ECO:0000313" key="5">
    <source>
        <dbReference type="EMBL" id="KAJ6221556.1"/>
    </source>
</evidence>
<protein>
    <submittedName>
        <fullName evidence="5">Uncharacterized protein</fullName>
    </submittedName>
</protein>
<dbReference type="InterPro" id="IPR031167">
    <property type="entry name" value="G_OBG"/>
</dbReference>
<dbReference type="InterPro" id="IPR006073">
    <property type="entry name" value="GTP-bd"/>
</dbReference>
<dbReference type="InterPro" id="IPR027417">
    <property type="entry name" value="P-loop_NTPase"/>
</dbReference>
<dbReference type="InterPro" id="IPR045086">
    <property type="entry name" value="OBG_GTPase"/>
</dbReference>
<dbReference type="PANTHER" id="PTHR11702:SF43">
    <property type="entry name" value="GTP-BINDING PROTEIN 10"/>
    <property type="match status" value="1"/>
</dbReference>
<keyword evidence="1" id="KW-0547">Nucleotide-binding</keyword>
<accession>A0A9Q0RPA7</accession>
<dbReference type="Gene3D" id="3.40.50.300">
    <property type="entry name" value="P-loop containing nucleotide triphosphate hydrolases"/>
    <property type="match status" value="2"/>
</dbReference>
<dbReference type="GO" id="GO:0003924">
    <property type="term" value="F:GTPase activity"/>
    <property type="evidence" value="ECO:0007669"/>
    <property type="project" value="InterPro"/>
</dbReference>
<proteinExistence type="predicted"/>
<evidence type="ECO:0000259" key="4">
    <source>
        <dbReference type="PROSITE" id="PS51883"/>
    </source>
</evidence>
<organism evidence="5 6">
    <name type="scientific">Blomia tropicalis</name>
    <name type="common">Mite</name>
    <dbReference type="NCBI Taxonomy" id="40697"/>
    <lineage>
        <taxon>Eukaryota</taxon>
        <taxon>Metazoa</taxon>
        <taxon>Ecdysozoa</taxon>
        <taxon>Arthropoda</taxon>
        <taxon>Chelicerata</taxon>
        <taxon>Arachnida</taxon>
        <taxon>Acari</taxon>
        <taxon>Acariformes</taxon>
        <taxon>Sarcoptiformes</taxon>
        <taxon>Astigmata</taxon>
        <taxon>Glycyphagoidea</taxon>
        <taxon>Echimyopodidae</taxon>
        <taxon>Blomia</taxon>
    </lineage>
</organism>
<feature type="domain" description="OBG-type G" evidence="3">
    <location>
        <begin position="165"/>
        <end position="215"/>
    </location>
</feature>
<dbReference type="PROSITE" id="PS51710">
    <property type="entry name" value="G_OBG"/>
    <property type="match status" value="1"/>
</dbReference>
<keyword evidence="2" id="KW-0342">GTP-binding</keyword>
<keyword evidence="6" id="KW-1185">Reference proteome</keyword>
<dbReference type="Gene3D" id="2.70.210.12">
    <property type="entry name" value="GTP1/OBG domain"/>
    <property type="match status" value="1"/>
</dbReference>
<dbReference type="GO" id="GO:0005739">
    <property type="term" value="C:mitochondrion"/>
    <property type="evidence" value="ECO:0007669"/>
    <property type="project" value="TreeGrafter"/>
</dbReference>
<dbReference type="SUPFAM" id="SSF52540">
    <property type="entry name" value="P-loop containing nucleoside triphosphate hydrolases"/>
    <property type="match status" value="1"/>
</dbReference>
<name>A0A9Q0RPA7_BLOTA</name>
<dbReference type="GO" id="GO:0005525">
    <property type="term" value="F:GTP binding"/>
    <property type="evidence" value="ECO:0007669"/>
    <property type="project" value="UniProtKB-KW"/>
</dbReference>
<dbReference type="Pfam" id="PF01926">
    <property type="entry name" value="MMR_HSR1"/>
    <property type="match status" value="1"/>
</dbReference>
<dbReference type="AlphaFoldDB" id="A0A9Q0RPA7"/>
<dbReference type="PANTHER" id="PTHR11702">
    <property type="entry name" value="DEVELOPMENTALLY REGULATED GTP-BINDING PROTEIN-RELATED"/>
    <property type="match status" value="1"/>
</dbReference>
<comment type="caution">
    <text evidence="5">The sequence shown here is derived from an EMBL/GenBank/DDBJ whole genome shotgun (WGS) entry which is preliminary data.</text>
</comment>
<dbReference type="PROSITE" id="PS51883">
    <property type="entry name" value="OBG"/>
    <property type="match status" value="1"/>
</dbReference>
<evidence type="ECO:0000256" key="2">
    <source>
        <dbReference type="ARBA" id="ARBA00023134"/>
    </source>
</evidence>
<dbReference type="EMBL" id="JAPWDV010000001">
    <property type="protein sequence ID" value="KAJ6221556.1"/>
    <property type="molecule type" value="Genomic_DNA"/>
</dbReference>
<dbReference type="InterPro" id="IPR006169">
    <property type="entry name" value="GTP1_OBG_dom"/>
</dbReference>
<dbReference type="SUPFAM" id="SSF82051">
    <property type="entry name" value="Obg GTP-binding protein N-terminal domain"/>
    <property type="match status" value="1"/>
</dbReference>
<dbReference type="GO" id="GO:0042254">
    <property type="term" value="P:ribosome biogenesis"/>
    <property type="evidence" value="ECO:0007669"/>
    <property type="project" value="UniProtKB-UniRule"/>
</dbReference>
<sequence length="443" mass="49962">MDISIFEIHKDIFRVEKFGRLYINDKNKSFIDSLRFKVKGGNGGNGLPKIDGLGGHGGNVHLVAKEGITLNDVKRKIVKRKMEAEHGKHSSSCSIIAENGKDLEIAVPIGVTVVQDEYKRTLADLNVPNERVMVACGGRGGDRNNSFCGTKGQQIMIKLDLKLIADVGLVGFPNAGKSTLLRAISRASPRIASYPFTTIRPNLASLFVVDIDGFRNTGGYDFHKNWTTAEPIKVIQSLVNELDLYDSNILRKKPAILVITKLDNISKRKRFNQMVTEIQNHQFSVPSITEAKNICNESVEPDDSSNHNFKFHRIIGISAVTGLKIDQLKGLIRDAIDFDAESKREQISFHQLMEQKHNDLHYDPLEDSDDDVNIMTDKEKEKYRKLAMEGHSVKIDQMEVEDKTNKYPFVIHNTYSWMEVGKKKSPFSHRTESLEHSSKENEL</sequence>
<dbReference type="OMA" id="KNICNES"/>
<dbReference type="InterPro" id="IPR036726">
    <property type="entry name" value="GTP1_OBG_dom_sf"/>
</dbReference>
<evidence type="ECO:0000259" key="3">
    <source>
        <dbReference type="PROSITE" id="PS51710"/>
    </source>
</evidence>
<feature type="domain" description="Obg" evidence="4">
    <location>
        <begin position="28"/>
        <end position="164"/>
    </location>
</feature>